<keyword evidence="3" id="KW-1185">Reference proteome</keyword>
<feature type="signal peptide" evidence="1">
    <location>
        <begin position="1"/>
        <end position="30"/>
    </location>
</feature>
<dbReference type="Proteomes" id="UP001153365">
    <property type="component" value="Unassembled WGS sequence"/>
</dbReference>
<protein>
    <submittedName>
        <fullName evidence="2">Uncharacterized protein</fullName>
    </submittedName>
</protein>
<name>A0AAV0AEF0_PHAPC</name>
<dbReference type="PANTHER" id="PTHR34587:SF2">
    <property type="entry name" value="G-PROTEIN COUPLED RECEPTORS FAMILY 1 PROFILE DOMAIN-CONTAINING PROTEIN"/>
    <property type="match status" value="1"/>
</dbReference>
<sequence length="266" mass="29252">MRLNLFIYSKMRFVLLVFLLSFALQASVNGEDVVRLPQESNLINSVSRDQRSDKLDPKVIQLASSQNGSPDGNQSASMTSLNNFINFCSSKEALSAKLTNGTQSPDEITCNPIPMGMIVPLKNAPSCRFQQPKNFDKLKADTAFKMILKIKNLETGSFVNPKTNYFSAPQVLSKKTHNVIGHAHVVAQKIKSLTSTEVLRPDKFEFFKGIDVSTDEDGYSSVILEKGLPAGAYRVSTLLSAANHQPILAGVAQRGAFDDVIYFTVE</sequence>
<dbReference type="InterPro" id="IPR053216">
    <property type="entry name" value="Appressorial_penetr-assoc"/>
</dbReference>
<organism evidence="2 3">
    <name type="scientific">Phakopsora pachyrhizi</name>
    <name type="common">Asian soybean rust disease fungus</name>
    <dbReference type="NCBI Taxonomy" id="170000"/>
    <lineage>
        <taxon>Eukaryota</taxon>
        <taxon>Fungi</taxon>
        <taxon>Dikarya</taxon>
        <taxon>Basidiomycota</taxon>
        <taxon>Pucciniomycotina</taxon>
        <taxon>Pucciniomycetes</taxon>
        <taxon>Pucciniales</taxon>
        <taxon>Phakopsoraceae</taxon>
        <taxon>Phakopsora</taxon>
    </lineage>
</organism>
<keyword evidence="1" id="KW-0732">Signal</keyword>
<dbReference type="PANTHER" id="PTHR34587">
    <property type="entry name" value="VWFA DOMAIN-CONTAINING PROTEIN"/>
    <property type="match status" value="1"/>
</dbReference>
<dbReference type="AlphaFoldDB" id="A0AAV0AEF0"/>
<evidence type="ECO:0000313" key="2">
    <source>
        <dbReference type="EMBL" id="CAH7665977.1"/>
    </source>
</evidence>
<proteinExistence type="predicted"/>
<gene>
    <name evidence="2" type="ORF">PPACK8108_LOCUS276</name>
</gene>
<dbReference type="EMBL" id="CALTRL010000015">
    <property type="protein sequence ID" value="CAH7665977.1"/>
    <property type="molecule type" value="Genomic_DNA"/>
</dbReference>
<feature type="chain" id="PRO_5043897361" evidence="1">
    <location>
        <begin position="31"/>
        <end position="266"/>
    </location>
</feature>
<evidence type="ECO:0000313" key="3">
    <source>
        <dbReference type="Proteomes" id="UP001153365"/>
    </source>
</evidence>
<evidence type="ECO:0000256" key="1">
    <source>
        <dbReference type="SAM" id="SignalP"/>
    </source>
</evidence>
<reference evidence="2" key="1">
    <citation type="submission" date="2022-06" db="EMBL/GenBank/DDBJ databases">
        <authorList>
            <consortium name="SYNGENTA / RWTH Aachen University"/>
        </authorList>
    </citation>
    <scope>NUCLEOTIDE SEQUENCE</scope>
</reference>
<accession>A0AAV0AEF0</accession>
<comment type="caution">
    <text evidence="2">The sequence shown here is derived from an EMBL/GenBank/DDBJ whole genome shotgun (WGS) entry which is preliminary data.</text>
</comment>